<dbReference type="PROSITE" id="PS51371">
    <property type="entry name" value="CBS"/>
    <property type="match status" value="2"/>
</dbReference>
<reference evidence="4 5" key="1">
    <citation type="submission" date="2018-07" db="EMBL/GenBank/DDBJ databases">
        <title>Venubactetium sediminum gen. nov., sp. nov., isolated from a marine solar saltern.</title>
        <authorList>
            <person name="Wang S."/>
        </authorList>
    </citation>
    <scope>NUCLEOTIDE SEQUENCE [LARGE SCALE GENOMIC DNA]</scope>
    <source>
        <strain evidence="4 5">WD2A32</strain>
    </source>
</reference>
<sequence>MQSQTKIFSHLVRDYMRRHPVVLGQGTSIANMLGAMGAAKSTSALITDAEGRLVGIVTEQDVTRRIALRCRGEEPVADVMSAPVRAVYADDYLHTAIARMRQYGWRHMPATDRDARPLGVIDLNTALAVAAEQTVHLIERISHEGTLDGLREVKAAEVEVAGELLADNVPAPEIQALLTDINRDIHRRIIDARIAGMEAEGWGKPPVEFAAIIMGSGGRGENFLYPDQDNGFILADYPDEEHNRIDAWFRELAERMCRDLDAVGFPWCKGYVMAVNPLWRKTISQWRQQLAVWGRKHSFVAVRLSDIFFDFQPLYGRIDMAADLRRAVVDVLRRSPGFLRDVHSHTGDQAVALGWFGRFITEKDKPEHRGEINLKHTGTLPLVQNVRMMALREGIVETPTLVRIDKLRERDVLGSDEADYLRGAYRHITFLLLRQQIADFKAGRSVGNYVHPDALSERERDILKDSFHAIEALRKRMHSEMTADVF</sequence>
<evidence type="ECO:0000313" key="5">
    <source>
        <dbReference type="Proteomes" id="UP000253941"/>
    </source>
</evidence>
<dbReference type="InterPro" id="IPR000644">
    <property type="entry name" value="CBS_dom"/>
</dbReference>
<accession>A0A369TDB9</accession>
<dbReference type="SUPFAM" id="SSF54631">
    <property type="entry name" value="CBS-domain pair"/>
    <property type="match status" value="1"/>
</dbReference>
<dbReference type="InterPro" id="IPR051462">
    <property type="entry name" value="CBS_domain-containing"/>
</dbReference>
<dbReference type="Proteomes" id="UP000253941">
    <property type="component" value="Unassembled WGS sequence"/>
</dbReference>
<keyword evidence="5" id="KW-1185">Reference proteome</keyword>
<dbReference type="CDD" id="cd05401">
    <property type="entry name" value="NT_GlnE_GlnD_like"/>
    <property type="match status" value="1"/>
</dbReference>
<evidence type="ECO:0000313" key="4">
    <source>
        <dbReference type="EMBL" id="RDD60916.1"/>
    </source>
</evidence>
<evidence type="ECO:0000256" key="1">
    <source>
        <dbReference type="ARBA" id="ARBA00022737"/>
    </source>
</evidence>
<keyword evidence="2" id="KW-0129">CBS domain</keyword>
<dbReference type="EMBL" id="QPMH01000018">
    <property type="protein sequence ID" value="RDD60916.1"/>
    <property type="molecule type" value="Genomic_DNA"/>
</dbReference>
<feature type="domain" description="CBS" evidence="3">
    <location>
        <begin position="16"/>
        <end position="76"/>
    </location>
</feature>
<comment type="caution">
    <text evidence="4">The sequence shown here is derived from an EMBL/GenBank/DDBJ whole genome shotgun (WGS) entry which is preliminary data.</text>
</comment>
<proteinExistence type="predicted"/>
<dbReference type="Gene3D" id="3.10.580.10">
    <property type="entry name" value="CBS-domain"/>
    <property type="match status" value="1"/>
</dbReference>
<keyword evidence="1" id="KW-0677">Repeat</keyword>
<gene>
    <name evidence="4" type="ORF">DRB17_15770</name>
</gene>
<dbReference type="PANTHER" id="PTHR48108">
    <property type="entry name" value="CBS DOMAIN-CONTAINING PROTEIN CBSX2, CHLOROPLASTIC"/>
    <property type="match status" value="1"/>
</dbReference>
<feature type="domain" description="CBS" evidence="3">
    <location>
        <begin position="80"/>
        <end position="138"/>
    </location>
</feature>
<evidence type="ECO:0000256" key="2">
    <source>
        <dbReference type="PROSITE-ProRule" id="PRU00703"/>
    </source>
</evidence>
<dbReference type="InterPro" id="IPR043519">
    <property type="entry name" value="NT_sf"/>
</dbReference>
<name>A0A369TDB9_9PROT</name>
<dbReference type="SMART" id="SM00116">
    <property type="entry name" value="CBS"/>
    <property type="match status" value="2"/>
</dbReference>
<dbReference type="AlphaFoldDB" id="A0A369TDB9"/>
<evidence type="ECO:0000259" key="3">
    <source>
        <dbReference type="PROSITE" id="PS51371"/>
    </source>
</evidence>
<protein>
    <submittedName>
        <fullName evidence="4">CBS domain-containing protein</fullName>
    </submittedName>
</protein>
<dbReference type="GO" id="GO:0008773">
    <property type="term" value="F:[protein-PII] uridylyltransferase activity"/>
    <property type="evidence" value="ECO:0007669"/>
    <property type="project" value="InterPro"/>
</dbReference>
<dbReference type="InterPro" id="IPR018821">
    <property type="entry name" value="DUF294_put_nucleoTrafse_sb-bd"/>
</dbReference>
<dbReference type="InterPro" id="IPR046342">
    <property type="entry name" value="CBS_dom_sf"/>
</dbReference>
<dbReference type="Pfam" id="PF10335">
    <property type="entry name" value="DUF294_C"/>
    <property type="match status" value="1"/>
</dbReference>
<organism evidence="4 5">
    <name type="scientific">Ferruginivarius sediminum</name>
    <dbReference type="NCBI Taxonomy" id="2661937"/>
    <lineage>
        <taxon>Bacteria</taxon>
        <taxon>Pseudomonadati</taxon>
        <taxon>Pseudomonadota</taxon>
        <taxon>Alphaproteobacteria</taxon>
        <taxon>Rhodospirillales</taxon>
        <taxon>Rhodospirillaceae</taxon>
        <taxon>Ferruginivarius</taxon>
    </lineage>
</organism>
<dbReference type="Pfam" id="PF00571">
    <property type="entry name" value="CBS"/>
    <property type="match status" value="2"/>
</dbReference>
<dbReference type="RefSeq" id="WP_114583181.1">
    <property type="nucleotide sequence ID" value="NZ_QPMH01000018.1"/>
</dbReference>
<dbReference type="SUPFAM" id="SSF81301">
    <property type="entry name" value="Nucleotidyltransferase"/>
    <property type="match status" value="1"/>
</dbReference>
<dbReference type="InterPro" id="IPR005105">
    <property type="entry name" value="GlnD_Uridyltrans_N"/>
</dbReference>
<dbReference type="PANTHER" id="PTHR48108:SF34">
    <property type="entry name" value="CBS DOMAIN-CONTAINING PROTEIN YHCV"/>
    <property type="match status" value="1"/>
</dbReference>
<dbReference type="Pfam" id="PF03445">
    <property type="entry name" value="DUF294"/>
    <property type="match status" value="1"/>
</dbReference>